<dbReference type="Proteomes" id="UP000273982">
    <property type="component" value="Chromosome"/>
</dbReference>
<dbReference type="KEGG" id="mros:EHO51_04075"/>
<proteinExistence type="predicted"/>
<protein>
    <submittedName>
        <fullName evidence="1">Uncharacterized protein</fullName>
    </submittedName>
</protein>
<dbReference type="RefSeq" id="WP_124737815.1">
    <property type="nucleotide sequence ID" value="NZ_CP034086.1"/>
</dbReference>
<evidence type="ECO:0000313" key="2">
    <source>
        <dbReference type="Proteomes" id="UP000273982"/>
    </source>
</evidence>
<gene>
    <name evidence="1" type="ORF">EHO51_04075</name>
</gene>
<name>A0A3G8M3U3_9HYPH</name>
<accession>A0A3G8M3U3</accession>
<reference evidence="1 2" key="1">
    <citation type="submission" date="2018-11" db="EMBL/GenBank/DDBJ databases">
        <title>Genome squencing of methanotrophic bacteria isolated from alkaline groundwater in Korea.</title>
        <authorList>
            <person name="Nguyen L.N."/>
        </authorList>
    </citation>
    <scope>NUCLEOTIDE SEQUENCE [LARGE SCALE GENOMIC DNA]</scope>
    <source>
        <strain evidence="1 2">GW6</strain>
    </source>
</reference>
<dbReference type="AlphaFoldDB" id="A0A3G8M3U3"/>
<sequence length="235" mass="26392">MYTTGIITGSPWQRRETPFRRTSTAYPKEGHEKMKRDTTRRAIIAGLAAGPAAALPAIAGAAPDADPILSALKEVEFLERAFNRASSKLAQMESDAEDRLGHSRPTELIVWRDYFIGGHEIELRRQALLAARGLDPAKIEQEYIDAKKRERAAIHLGRQWDERAGVADLVSSVSDLRERLMDSKRRLASTKPTTAKGAAALIRFLYRELRDEATRSHMRIFKNLASALEQWEARA</sequence>
<evidence type="ECO:0000313" key="1">
    <source>
        <dbReference type="EMBL" id="AZG75975.1"/>
    </source>
</evidence>
<dbReference type="EMBL" id="CP034086">
    <property type="protein sequence ID" value="AZG75975.1"/>
    <property type="molecule type" value="Genomic_DNA"/>
</dbReference>
<organism evidence="1 2">
    <name type="scientific">Methylocystis rosea</name>
    <dbReference type="NCBI Taxonomy" id="173366"/>
    <lineage>
        <taxon>Bacteria</taxon>
        <taxon>Pseudomonadati</taxon>
        <taxon>Pseudomonadota</taxon>
        <taxon>Alphaproteobacteria</taxon>
        <taxon>Hyphomicrobiales</taxon>
        <taxon>Methylocystaceae</taxon>
        <taxon>Methylocystis</taxon>
    </lineage>
</organism>